<dbReference type="EMBL" id="JABXXR010000049">
    <property type="protein sequence ID" value="NVN40544.1"/>
    <property type="molecule type" value="Genomic_DNA"/>
</dbReference>
<dbReference type="RefSeq" id="WP_176613502.1">
    <property type="nucleotide sequence ID" value="NZ_JABXXR010000049.1"/>
</dbReference>
<accession>A0A850P965</accession>
<dbReference type="Proteomes" id="UP000585665">
    <property type="component" value="Unassembled WGS sequence"/>
</dbReference>
<dbReference type="InterPro" id="IPR029058">
    <property type="entry name" value="AB_hydrolase_fold"/>
</dbReference>
<dbReference type="SUPFAM" id="SSF53474">
    <property type="entry name" value="alpha/beta-Hydrolases"/>
    <property type="match status" value="1"/>
</dbReference>
<sequence length="425" mass="47908">MTTVCNLDKVSVHTSEEQNSATTIVTISGINHEDKSHEYFLLHENLPSLGINFVGFTSRRRDFFINDDMRGALDALGSTTARAGQQVVIVTQSMGGYSALAEGYRVNPKLVIACSPYLTLDPDELQLRVEGERYHLDHYLKFWRIEPDYIPQVKLANIDKYSLPPTMIIFDTDNLEDQRLSEMLRNHAIPYFKVALPGVTHFSLSALEADHVITGFIKEHDGRPIDTHYRDDLTLRILRWYRARTQNRASQIRVDEQIFLIDLRNGRNPDFFSSVFDIPDNGSLEPEHVFLLNEDGGILSLVPETRRAAYTHDPFGSGTSFPILFRTTDTALNTPEFYDGAVHAVDPTLIETALVKARATLLEPRESEALYKIPVSTHTLDHFLGAFDFAQRIAAVATSEYFVKAAPVAAPKRKFFGFGRKSRGG</sequence>
<proteinExistence type="predicted"/>
<gene>
    <name evidence="1" type="ORF">HUK82_08205</name>
</gene>
<evidence type="ECO:0000313" key="1">
    <source>
        <dbReference type="EMBL" id="NVN40544.1"/>
    </source>
</evidence>
<reference evidence="1 2" key="1">
    <citation type="submission" date="2020-06" db="EMBL/GenBank/DDBJ databases">
        <title>Description of novel acetic acid bacteria.</title>
        <authorList>
            <person name="Sombolestani A."/>
        </authorList>
    </citation>
    <scope>NUCLEOTIDE SEQUENCE [LARGE SCALE GENOMIC DNA]</scope>
    <source>
        <strain evidence="1 2">LMG 27010</strain>
    </source>
</reference>
<name>A0A850P965_9PROT</name>
<evidence type="ECO:0000313" key="2">
    <source>
        <dbReference type="Proteomes" id="UP000585665"/>
    </source>
</evidence>
<dbReference type="Gene3D" id="3.40.50.1820">
    <property type="entry name" value="alpha/beta hydrolase"/>
    <property type="match status" value="1"/>
</dbReference>
<evidence type="ECO:0008006" key="3">
    <source>
        <dbReference type="Google" id="ProtNLM"/>
    </source>
</evidence>
<protein>
    <recommendedName>
        <fullName evidence="3">Alpha/beta hydrolase</fullName>
    </recommendedName>
</protein>
<keyword evidence="2" id="KW-1185">Reference proteome</keyword>
<dbReference type="AlphaFoldDB" id="A0A850P965"/>
<organism evidence="1 2">
    <name type="scientific">Ameyamaea chiangmaiensis</name>
    <dbReference type="NCBI Taxonomy" id="442969"/>
    <lineage>
        <taxon>Bacteria</taxon>
        <taxon>Pseudomonadati</taxon>
        <taxon>Pseudomonadota</taxon>
        <taxon>Alphaproteobacteria</taxon>
        <taxon>Acetobacterales</taxon>
        <taxon>Acetobacteraceae</taxon>
        <taxon>Ameyamaea</taxon>
    </lineage>
</organism>
<comment type="caution">
    <text evidence="1">The sequence shown here is derived from an EMBL/GenBank/DDBJ whole genome shotgun (WGS) entry which is preliminary data.</text>
</comment>